<feature type="transmembrane region" description="Helical" evidence="1">
    <location>
        <begin position="7"/>
        <end position="28"/>
    </location>
</feature>
<evidence type="ECO:0000313" key="3">
    <source>
        <dbReference type="Proteomes" id="UP000256999"/>
    </source>
</evidence>
<dbReference type="Gene3D" id="3.30.700.10">
    <property type="entry name" value="Glycoprotein, Type 4 Pilin"/>
    <property type="match status" value="1"/>
</dbReference>
<comment type="caution">
    <text evidence="2">The sequence shown here is derived from an EMBL/GenBank/DDBJ whole genome shotgun (WGS) entry which is preliminary data.</text>
</comment>
<dbReference type="InterPro" id="IPR045584">
    <property type="entry name" value="Pilin-like"/>
</dbReference>
<dbReference type="RefSeq" id="WP_115998970.1">
    <property type="nucleotide sequence ID" value="NZ_QUOV01000001.1"/>
</dbReference>
<accession>A0A3E0UCH4</accession>
<name>A0A3E0UCH4_9GAMM</name>
<dbReference type="EMBL" id="QUOV01000001">
    <property type="protein sequence ID" value="REL34293.1"/>
    <property type="molecule type" value="Genomic_DNA"/>
</dbReference>
<dbReference type="PROSITE" id="PS00409">
    <property type="entry name" value="PROKAR_NTER_METHYL"/>
    <property type="match status" value="1"/>
</dbReference>
<gene>
    <name evidence="2" type="ORF">DXX92_02420</name>
</gene>
<organism evidence="2 3">
    <name type="scientific">Thalassotalea euphylliae</name>
    <dbReference type="NCBI Taxonomy" id="1655234"/>
    <lineage>
        <taxon>Bacteria</taxon>
        <taxon>Pseudomonadati</taxon>
        <taxon>Pseudomonadota</taxon>
        <taxon>Gammaproteobacteria</taxon>
        <taxon>Alteromonadales</taxon>
        <taxon>Colwelliaceae</taxon>
        <taxon>Thalassotalea</taxon>
    </lineage>
</organism>
<sequence length="177" mass="18620">MKSRHQGFTLIELVVVIVILGILAAVAAPRFIDLASDSREAVIEGVAGAIASSSSLVAAKARVDNIEDGNITVNGSNVAIEQGYASGHWANAWQFLLNVGQNITFTNPTAECTINDLCGVGNQNTAPSLDFTPSPANSNGLMLVWPQGYRLADACYAYYFNPKTGAEPRIGTVTSGC</sequence>
<keyword evidence="1" id="KW-1133">Transmembrane helix</keyword>
<evidence type="ECO:0000256" key="1">
    <source>
        <dbReference type="SAM" id="Phobius"/>
    </source>
</evidence>
<keyword evidence="1" id="KW-0812">Transmembrane</keyword>
<dbReference type="OrthoDB" id="5828185at2"/>
<dbReference type="AlphaFoldDB" id="A0A3E0UCH4"/>
<dbReference type="InterPro" id="IPR012902">
    <property type="entry name" value="N_methyl_site"/>
</dbReference>
<keyword evidence="1" id="KW-0472">Membrane</keyword>
<dbReference type="NCBIfam" id="TIGR02532">
    <property type="entry name" value="IV_pilin_GFxxxE"/>
    <property type="match status" value="1"/>
</dbReference>
<dbReference type="SUPFAM" id="SSF54523">
    <property type="entry name" value="Pili subunits"/>
    <property type="match status" value="1"/>
</dbReference>
<dbReference type="Proteomes" id="UP000256999">
    <property type="component" value="Unassembled WGS sequence"/>
</dbReference>
<reference evidence="2 3" key="1">
    <citation type="submission" date="2018-08" db="EMBL/GenBank/DDBJ databases">
        <title>Thalassotalea euphylliae genome.</title>
        <authorList>
            <person name="Summers S."/>
            <person name="Rice S.A."/>
            <person name="Freckelton M.L."/>
            <person name="Nedved B.T."/>
            <person name="Hadfield M.G."/>
        </authorList>
    </citation>
    <scope>NUCLEOTIDE SEQUENCE [LARGE SCALE GENOMIC DNA]</scope>
    <source>
        <strain evidence="2 3">H2</strain>
    </source>
</reference>
<protein>
    <submittedName>
        <fullName evidence="2">Type II secretion system protein</fullName>
    </submittedName>
</protein>
<dbReference type="Pfam" id="PF07963">
    <property type="entry name" value="N_methyl"/>
    <property type="match status" value="1"/>
</dbReference>
<proteinExistence type="predicted"/>
<evidence type="ECO:0000313" key="2">
    <source>
        <dbReference type="EMBL" id="REL34293.1"/>
    </source>
</evidence>